<dbReference type="InterPro" id="IPR000089">
    <property type="entry name" value="Biotin_lipoyl"/>
</dbReference>
<keyword evidence="2 3" id="KW-0450">Lipoyl</keyword>
<dbReference type="Proteomes" id="UP001501690">
    <property type="component" value="Unassembled WGS sequence"/>
</dbReference>
<evidence type="ECO:0000313" key="6">
    <source>
        <dbReference type="Proteomes" id="UP001501690"/>
    </source>
</evidence>
<protein>
    <recommendedName>
        <fullName evidence="3">Glycine cleavage system H protein</fullName>
    </recommendedName>
</protein>
<dbReference type="PROSITE" id="PS50968">
    <property type="entry name" value="BIOTINYL_LIPOYL"/>
    <property type="match status" value="1"/>
</dbReference>
<dbReference type="PANTHER" id="PTHR11715">
    <property type="entry name" value="GLYCINE CLEAVAGE SYSTEM H PROTEIN"/>
    <property type="match status" value="1"/>
</dbReference>
<dbReference type="InterPro" id="IPR003016">
    <property type="entry name" value="2-oxoA_DH_lipoyl-BS"/>
</dbReference>
<accession>A0ABN2I185</accession>
<dbReference type="RefSeq" id="WP_344070575.1">
    <property type="nucleotide sequence ID" value="NZ_BAAAPL010000001.1"/>
</dbReference>
<dbReference type="CDD" id="cd06848">
    <property type="entry name" value="GCS_H"/>
    <property type="match status" value="1"/>
</dbReference>
<name>A0ABN2I185_9MICO</name>
<dbReference type="EMBL" id="BAAAPL010000001">
    <property type="protein sequence ID" value="GAA1696915.1"/>
    <property type="molecule type" value="Genomic_DNA"/>
</dbReference>
<evidence type="ECO:0000259" key="4">
    <source>
        <dbReference type="PROSITE" id="PS50968"/>
    </source>
</evidence>
<evidence type="ECO:0000256" key="3">
    <source>
        <dbReference type="HAMAP-Rule" id="MF_00272"/>
    </source>
</evidence>
<reference evidence="5 6" key="1">
    <citation type="journal article" date="2019" name="Int. J. Syst. Evol. Microbiol.">
        <title>The Global Catalogue of Microorganisms (GCM) 10K type strain sequencing project: providing services to taxonomists for standard genome sequencing and annotation.</title>
        <authorList>
            <consortium name="The Broad Institute Genomics Platform"/>
            <consortium name="The Broad Institute Genome Sequencing Center for Infectious Disease"/>
            <person name="Wu L."/>
            <person name="Ma J."/>
        </authorList>
    </citation>
    <scope>NUCLEOTIDE SEQUENCE [LARGE SCALE GENOMIC DNA]</scope>
    <source>
        <strain evidence="5 6">JCM 15577</strain>
    </source>
</reference>
<comment type="caution">
    <text evidence="5">The sequence shown here is derived from an EMBL/GenBank/DDBJ whole genome shotgun (WGS) entry which is preliminary data.</text>
</comment>
<dbReference type="NCBIfam" id="NF002270">
    <property type="entry name" value="PRK01202.1"/>
    <property type="match status" value="1"/>
</dbReference>
<organism evidence="5 6">
    <name type="scientific">Microbacterium sediminicola</name>
    <dbReference type="NCBI Taxonomy" id="415210"/>
    <lineage>
        <taxon>Bacteria</taxon>
        <taxon>Bacillati</taxon>
        <taxon>Actinomycetota</taxon>
        <taxon>Actinomycetes</taxon>
        <taxon>Micrococcales</taxon>
        <taxon>Microbacteriaceae</taxon>
        <taxon>Microbacterium</taxon>
    </lineage>
</organism>
<comment type="subunit">
    <text evidence="3">The glycine cleavage system is composed of four proteins: P, T, L and H.</text>
</comment>
<dbReference type="HAMAP" id="MF_00272">
    <property type="entry name" value="GcvH"/>
    <property type="match status" value="1"/>
</dbReference>
<comment type="cofactor">
    <cofactor evidence="3">
        <name>(R)-lipoate</name>
        <dbReference type="ChEBI" id="CHEBI:83088"/>
    </cofactor>
    <text evidence="3">Binds 1 lipoyl cofactor covalently.</text>
</comment>
<gene>
    <name evidence="3 5" type="primary">gcvH</name>
    <name evidence="5" type="ORF">GCM10009808_12880</name>
</gene>
<dbReference type="Gene3D" id="2.40.50.100">
    <property type="match status" value="1"/>
</dbReference>
<dbReference type="PANTHER" id="PTHR11715:SF3">
    <property type="entry name" value="GLYCINE CLEAVAGE SYSTEM H PROTEIN-RELATED"/>
    <property type="match status" value="1"/>
</dbReference>
<feature type="domain" description="Lipoyl-binding" evidence="4">
    <location>
        <begin position="22"/>
        <end position="104"/>
    </location>
</feature>
<proteinExistence type="inferred from homology"/>
<dbReference type="Pfam" id="PF01597">
    <property type="entry name" value="GCV_H"/>
    <property type="match status" value="1"/>
</dbReference>
<evidence type="ECO:0000256" key="2">
    <source>
        <dbReference type="ARBA" id="ARBA00022823"/>
    </source>
</evidence>
<dbReference type="InterPro" id="IPR011053">
    <property type="entry name" value="Single_hybrid_motif"/>
</dbReference>
<feature type="modified residue" description="N6-lipoyllysine" evidence="3">
    <location>
        <position position="63"/>
    </location>
</feature>
<dbReference type="InterPro" id="IPR017453">
    <property type="entry name" value="GCV_H_sub"/>
</dbReference>
<dbReference type="NCBIfam" id="TIGR00527">
    <property type="entry name" value="gcvH"/>
    <property type="match status" value="1"/>
</dbReference>
<keyword evidence="6" id="KW-1185">Reference proteome</keyword>
<sequence length="127" mass="13154">MTDLSTLKYSPEHEWLRLEGDVAVIGITDYAADKLGDIVFVDLPAVGATVVAGEVAGEIESTKSVGELYSPVDGEVVAVNGEASDDPSLVSSDPYGQGWLMKLKVDPAAADGLLNREAYLALTGGGA</sequence>
<dbReference type="InterPro" id="IPR033753">
    <property type="entry name" value="GCV_H/Fam206"/>
</dbReference>
<comment type="function">
    <text evidence="3">The glycine cleavage system catalyzes the degradation of glycine. The H protein shuttles the methylamine group of glycine from the P protein to the T protein.</text>
</comment>
<dbReference type="SUPFAM" id="SSF51230">
    <property type="entry name" value="Single hybrid motif"/>
    <property type="match status" value="1"/>
</dbReference>
<dbReference type="InterPro" id="IPR002930">
    <property type="entry name" value="GCV_H"/>
</dbReference>
<evidence type="ECO:0000256" key="1">
    <source>
        <dbReference type="ARBA" id="ARBA00009249"/>
    </source>
</evidence>
<evidence type="ECO:0000313" key="5">
    <source>
        <dbReference type="EMBL" id="GAA1696915.1"/>
    </source>
</evidence>
<dbReference type="PROSITE" id="PS00189">
    <property type="entry name" value="LIPOYL"/>
    <property type="match status" value="1"/>
</dbReference>
<comment type="similarity">
    <text evidence="1 3">Belongs to the GcvH family.</text>
</comment>